<name>A0A426YJG9_ENSVE</name>
<dbReference type="Proteomes" id="UP000287651">
    <property type="component" value="Unassembled WGS sequence"/>
</dbReference>
<sequence length="98" mass="11260">MEVPPLRYHGVAKPMALLSVASDLRPFLRDRMSLPHQNEEPIERHDSILASTRVYVLDLCLRKALCLRSMFSLLRRLSLYGLDTSLSYTQVDPPLDLH</sequence>
<comment type="caution">
    <text evidence="1">The sequence shown here is derived from an EMBL/GenBank/DDBJ whole genome shotgun (WGS) entry which is preliminary data.</text>
</comment>
<gene>
    <name evidence="1" type="ORF">B296_00034626</name>
</gene>
<protein>
    <submittedName>
        <fullName evidence="1">Uncharacterized protein</fullName>
    </submittedName>
</protein>
<evidence type="ECO:0000313" key="2">
    <source>
        <dbReference type="Proteomes" id="UP000287651"/>
    </source>
</evidence>
<accession>A0A426YJG9</accession>
<evidence type="ECO:0000313" key="1">
    <source>
        <dbReference type="EMBL" id="RRT51902.1"/>
    </source>
</evidence>
<organism evidence="1 2">
    <name type="scientific">Ensete ventricosum</name>
    <name type="common">Abyssinian banana</name>
    <name type="synonym">Musa ensete</name>
    <dbReference type="NCBI Taxonomy" id="4639"/>
    <lineage>
        <taxon>Eukaryota</taxon>
        <taxon>Viridiplantae</taxon>
        <taxon>Streptophyta</taxon>
        <taxon>Embryophyta</taxon>
        <taxon>Tracheophyta</taxon>
        <taxon>Spermatophyta</taxon>
        <taxon>Magnoliopsida</taxon>
        <taxon>Liliopsida</taxon>
        <taxon>Zingiberales</taxon>
        <taxon>Musaceae</taxon>
        <taxon>Ensete</taxon>
    </lineage>
</organism>
<dbReference type="AlphaFoldDB" id="A0A426YJG9"/>
<proteinExistence type="predicted"/>
<reference evidence="1 2" key="1">
    <citation type="journal article" date="2014" name="Agronomy (Basel)">
        <title>A Draft Genome Sequence for Ensete ventricosum, the Drought-Tolerant Tree Against Hunger.</title>
        <authorList>
            <person name="Harrison J."/>
            <person name="Moore K.A."/>
            <person name="Paszkiewicz K."/>
            <person name="Jones T."/>
            <person name="Grant M."/>
            <person name="Ambacheew D."/>
            <person name="Muzemil S."/>
            <person name="Studholme D.J."/>
        </authorList>
    </citation>
    <scope>NUCLEOTIDE SEQUENCE [LARGE SCALE GENOMIC DNA]</scope>
</reference>
<dbReference type="EMBL" id="AMZH03011977">
    <property type="protein sequence ID" value="RRT51902.1"/>
    <property type="molecule type" value="Genomic_DNA"/>
</dbReference>